<dbReference type="Pfam" id="PF08045">
    <property type="entry name" value="CDC14"/>
    <property type="match status" value="1"/>
</dbReference>
<evidence type="ECO:0000313" key="2">
    <source>
        <dbReference type="EnsemblPlants" id="Bo1g050850.1"/>
    </source>
</evidence>
<protein>
    <submittedName>
        <fullName evidence="2">Uncharacterized protein</fullName>
    </submittedName>
</protein>
<accession>A0A0D3A735</accession>
<evidence type="ECO:0000256" key="1">
    <source>
        <dbReference type="SAM" id="MobiDB-lite"/>
    </source>
</evidence>
<dbReference type="Gramene" id="Bo1g050850.1">
    <property type="protein sequence ID" value="Bo1g050850.1"/>
    <property type="gene ID" value="Bo1g050850"/>
</dbReference>
<name>A0A0D3A735_BRAOL</name>
<dbReference type="HOGENOM" id="CLU_040242_1_0_1"/>
<dbReference type="OMA" id="FEVCNGI"/>
<dbReference type="STRING" id="109376.A0A0D3A735"/>
<organism evidence="2 3">
    <name type="scientific">Brassica oleracea var. oleracea</name>
    <dbReference type="NCBI Taxonomy" id="109376"/>
    <lineage>
        <taxon>Eukaryota</taxon>
        <taxon>Viridiplantae</taxon>
        <taxon>Streptophyta</taxon>
        <taxon>Embryophyta</taxon>
        <taxon>Tracheophyta</taxon>
        <taxon>Spermatophyta</taxon>
        <taxon>Magnoliopsida</taxon>
        <taxon>eudicotyledons</taxon>
        <taxon>Gunneridae</taxon>
        <taxon>Pentapetalae</taxon>
        <taxon>rosids</taxon>
        <taxon>malvids</taxon>
        <taxon>Brassicales</taxon>
        <taxon>Brassicaceae</taxon>
        <taxon>Brassiceae</taxon>
        <taxon>Brassica</taxon>
    </lineage>
</organism>
<dbReference type="InterPro" id="IPR012535">
    <property type="entry name" value="Cell_div_Cdc14"/>
</dbReference>
<reference evidence="2" key="2">
    <citation type="submission" date="2015-03" db="UniProtKB">
        <authorList>
            <consortium name="EnsemblPlants"/>
        </authorList>
    </citation>
    <scope>IDENTIFICATION</scope>
</reference>
<reference evidence="2 3" key="1">
    <citation type="journal article" date="2014" name="Genome Biol.">
        <title>Transcriptome and methylome profiling reveals relics of genome dominance in the mesopolyploid Brassica oleracea.</title>
        <authorList>
            <person name="Parkin I.A."/>
            <person name="Koh C."/>
            <person name="Tang H."/>
            <person name="Robinson S.J."/>
            <person name="Kagale S."/>
            <person name="Clarke W.E."/>
            <person name="Town C.D."/>
            <person name="Nixon J."/>
            <person name="Krishnakumar V."/>
            <person name="Bidwell S.L."/>
            <person name="Denoeud F."/>
            <person name="Belcram H."/>
            <person name="Links M.G."/>
            <person name="Just J."/>
            <person name="Clarke C."/>
            <person name="Bender T."/>
            <person name="Huebert T."/>
            <person name="Mason A.S."/>
            <person name="Pires J.C."/>
            <person name="Barker G."/>
            <person name="Moore J."/>
            <person name="Walley P.G."/>
            <person name="Manoli S."/>
            <person name="Batley J."/>
            <person name="Edwards D."/>
            <person name="Nelson M.N."/>
            <person name="Wang X."/>
            <person name="Paterson A.H."/>
            <person name="King G."/>
            <person name="Bancroft I."/>
            <person name="Chalhoub B."/>
            <person name="Sharpe A.G."/>
        </authorList>
    </citation>
    <scope>NUCLEOTIDE SEQUENCE</scope>
    <source>
        <strain evidence="2 3">cv. TO1000</strain>
    </source>
</reference>
<dbReference type="Gene3D" id="1.25.10.10">
    <property type="entry name" value="Leucine-rich Repeat Variant"/>
    <property type="match status" value="1"/>
</dbReference>
<dbReference type="PANTHER" id="PTHR34065:SF1">
    <property type="entry name" value="CELL DIVISION CONTROL PROTEIN 14"/>
    <property type="match status" value="1"/>
</dbReference>
<dbReference type="InterPro" id="IPR016024">
    <property type="entry name" value="ARM-type_fold"/>
</dbReference>
<dbReference type="SUPFAM" id="SSF48371">
    <property type="entry name" value="ARM repeat"/>
    <property type="match status" value="1"/>
</dbReference>
<proteinExistence type="predicted"/>
<sequence>MYLKKPIWSDGPSATPENPSESENGEETDAATMVVEELVTSLNTQRLYRELTLSLRTGLRDACAEFSFLRIRGLRSLLKTLRSIAESDSIIRLFSHTQTVSDLQRLNNLNFSLCCRVVMCFSDDDDVNRRDFAVVPVLFRHSLKEAEDDRVTSLDHIFSVEPMKITSPSTDDEVAVALRVLEGCCLLHPQSTVLAHKHGAVRVMMNILSTRGVLEQGACLDALISILLDSSANQVDFGACNGIEEVAMLMRDKQADENLRLRCGEFLLLLVGHVNGKDRSPIASVNEDIRRLLGEKSASLIWAASQFGSTGDPEQRITALHIQAGRVLESLDLY</sequence>
<dbReference type="Proteomes" id="UP000032141">
    <property type="component" value="Chromosome C1"/>
</dbReference>
<feature type="region of interest" description="Disordered" evidence="1">
    <location>
        <begin position="1"/>
        <end position="29"/>
    </location>
</feature>
<evidence type="ECO:0000313" key="3">
    <source>
        <dbReference type="Proteomes" id="UP000032141"/>
    </source>
</evidence>
<dbReference type="AlphaFoldDB" id="A0A0D3A735"/>
<dbReference type="InterPro" id="IPR011989">
    <property type="entry name" value="ARM-like"/>
</dbReference>
<dbReference type="eggNOG" id="ENOG502QSTZ">
    <property type="taxonomic scope" value="Eukaryota"/>
</dbReference>
<dbReference type="PANTHER" id="PTHR34065">
    <property type="entry name" value="CELL DIVISION CONTROL PROTEIN 14"/>
    <property type="match status" value="1"/>
</dbReference>
<keyword evidence="3" id="KW-1185">Reference proteome</keyword>
<dbReference type="GO" id="GO:0006109">
    <property type="term" value="P:regulation of carbohydrate metabolic process"/>
    <property type="evidence" value="ECO:0007669"/>
    <property type="project" value="EnsemblPlants"/>
</dbReference>
<dbReference type="EnsemblPlants" id="Bo1g050850.1">
    <property type="protein sequence ID" value="Bo1g050850.1"/>
    <property type="gene ID" value="Bo1g050850"/>
</dbReference>